<proteinExistence type="predicted"/>
<keyword evidence="2" id="KW-1185">Reference proteome</keyword>
<gene>
    <name evidence="1" type="ORF">GCM10010909_17780</name>
</gene>
<evidence type="ECO:0000313" key="2">
    <source>
        <dbReference type="Proteomes" id="UP001156641"/>
    </source>
</evidence>
<reference evidence="2" key="1">
    <citation type="journal article" date="2019" name="Int. J. Syst. Evol. Microbiol.">
        <title>The Global Catalogue of Microorganisms (GCM) 10K type strain sequencing project: providing services to taxonomists for standard genome sequencing and annotation.</title>
        <authorList>
            <consortium name="The Broad Institute Genomics Platform"/>
            <consortium name="The Broad Institute Genome Sequencing Center for Infectious Disease"/>
            <person name="Wu L."/>
            <person name="Ma J."/>
        </authorList>
    </citation>
    <scope>NUCLEOTIDE SEQUENCE [LARGE SCALE GENOMIC DNA]</scope>
    <source>
        <strain evidence="2">NBRC 112502</strain>
    </source>
</reference>
<name>A0ABQ6A602_9PROT</name>
<protein>
    <submittedName>
        <fullName evidence="1">Uncharacterized protein</fullName>
    </submittedName>
</protein>
<sequence>MPCGNRGRKSKGWVRAMLAFGCAWLVGPAFGKDAERAFAFPPPITALEEMKGRKNDKSHAQ</sequence>
<dbReference type="EMBL" id="BSOS01000052">
    <property type="protein sequence ID" value="GLR67097.1"/>
    <property type="molecule type" value="Genomic_DNA"/>
</dbReference>
<organism evidence="1 2">
    <name type="scientific">Acidocella aquatica</name>
    <dbReference type="NCBI Taxonomy" id="1922313"/>
    <lineage>
        <taxon>Bacteria</taxon>
        <taxon>Pseudomonadati</taxon>
        <taxon>Pseudomonadota</taxon>
        <taxon>Alphaproteobacteria</taxon>
        <taxon>Acetobacterales</taxon>
        <taxon>Acidocellaceae</taxon>
        <taxon>Acidocella</taxon>
    </lineage>
</organism>
<comment type="caution">
    <text evidence="1">The sequence shown here is derived from an EMBL/GenBank/DDBJ whole genome shotgun (WGS) entry which is preliminary data.</text>
</comment>
<evidence type="ECO:0000313" key="1">
    <source>
        <dbReference type="EMBL" id="GLR67097.1"/>
    </source>
</evidence>
<dbReference type="Proteomes" id="UP001156641">
    <property type="component" value="Unassembled WGS sequence"/>
</dbReference>
<accession>A0ABQ6A602</accession>